<sequence>MVLQENFKGMNLTSTILIELHPTHTNLDKLDLPHACICTKPTPFNIKIKNSNSDLLIRKIHALTRP</sequence>
<evidence type="ECO:0000313" key="2">
    <source>
        <dbReference type="Proteomes" id="UP000255102"/>
    </source>
</evidence>
<evidence type="ECO:0000313" key="1">
    <source>
        <dbReference type="EMBL" id="STY87280.1"/>
    </source>
</evidence>
<name>A0A378PMD7_9GAMM</name>
<accession>A0A378PMD7</accession>
<dbReference type="EMBL" id="UGPW01000001">
    <property type="protein sequence ID" value="STY87280.1"/>
    <property type="molecule type" value="Genomic_DNA"/>
</dbReference>
<proteinExistence type="predicted"/>
<dbReference type="AlphaFoldDB" id="A0A378PMD7"/>
<reference evidence="1 2" key="1">
    <citation type="submission" date="2018-06" db="EMBL/GenBank/DDBJ databases">
        <authorList>
            <consortium name="Pathogen Informatics"/>
            <person name="Doyle S."/>
        </authorList>
    </citation>
    <scope>NUCLEOTIDE SEQUENCE [LARGE SCALE GENOMIC DNA]</scope>
    <source>
        <strain evidence="1 2">NCTC11227</strain>
    </source>
</reference>
<gene>
    <name evidence="1" type="ORF">NCTC11227_01285</name>
</gene>
<protein>
    <submittedName>
        <fullName evidence="1">Uncharacterized protein</fullName>
    </submittedName>
</protein>
<organism evidence="1 2">
    <name type="scientific">Moraxella ovis</name>
    <dbReference type="NCBI Taxonomy" id="29433"/>
    <lineage>
        <taxon>Bacteria</taxon>
        <taxon>Pseudomonadati</taxon>
        <taxon>Pseudomonadota</taxon>
        <taxon>Gammaproteobacteria</taxon>
        <taxon>Moraxellales</taxon>
        <taxon>Moraxellaceae</taxon>
        <taxon>Moraxella</taxon>
    </lineage>
</organism>
<dbReference type="Proteomes" id="UP000255102">
    <property type="component" value="Unassembled WGS sequence"/>
</dbReference>